<dbReference type="EMBL" id="QXFW01000789">
    <property type="protein sequence ID" value="KAE9002979.1"/>
    <property type="molecule type" value="Genomic_DNA"/>
</dbReference>
<dbReference type="EMBL" id="QXGD01000561">
    <property type="protein sequence ID" value="KAE9233910.1"/>
    <property type="molecule type" value="Genomic_DNA"/>
</dbReference>
<evidence type="ECO:0000313" key="8">
    <source>
        <dbReference type="Proteomes" id="UP000433483"/>
    </source>
</evidence>
<dbReference type="Proteomes" id="UP000437068">
    <property type="component" value="Unassembled WGS sequence"/>
</dbReference>
<evidence type="ECO:0000313" key="12">
    <source>
        <dbReference type="Proteomes" id="UP000488956"/>
    </source>
</evidence>
<evidence type="ECO:0000313" key="7">
    <source>
        <dbReference type="EMBL" id="KAE9311432.1"/>
    </source>
</evidence>
<dbReference type="CDD" id="cd22966">
    <property type="entry name" value="DD_DYDC-like"/>
    <property type="match status" value="1"/>
</dbReference>
<sequence length="577" mass="63569">MLSTQWEGTRRFNLSMRSHFPIFMANNFELDHAYLRQAVGGPLTEAMAHLAMLQPEDPVDFLGNYLLKHVANVEEQQQLQARKEERQRSGLSTPLANARQQLSGAIDETTDQQLHQLDWEKLLEEETQVHAQLHTQPSVALVFQRFLEWMCSALNAEEAYIGRKCVDPQGNSVVHFVASSKHPESAVVDKFVAQPTDEGDEEGVRRGIGVTFDVFKEISPLGEDGGPAFEAEGNPLPAAPPKFVHVENVLREPRVKFFGVPKLGALLTRAGQYKSYLHADVFNESNSEEPNVLEQWIVFSVDTMGQARAFTRKEIDRFRHATELFLTTLEEKERALYMKDHEQRVSSDEPLLREFLVAFAAQVAVQEENLAAQFPAPAEGEELSEVAQQQRATKEAELRLSFLTILLVSHIPTLSIASTRVVPFKPLVLSTFAAGLELLGYARRELYNPATGLPSWDKISPLLGEAMLTACLNAFESSLTSMSTLVEADSTSARGLRSIRNALPATPAAVSKAKQTLADIVKADVDSASPVASCFYVWALAVVARAENLTAMAEQAQQLEDEATAAAAEAAAAAEDA</sequence>
<evidence type="ECO:0000313" key="11">
    <source>
        <dbReference type="Proteomes" id="UP000460718"/>
    </source>
</evidence>
<protein>
    <recommendedName>
        <fullName evidence="13">RIIa domain-containing protein</fullName>
    </recommendedName>
</protein>
<dbReference type="Proteomes" id="UP000440367">
    <property type="component" value="Unassembled WGS sequence"/>
</dbReference>
<dbReference type="Proteomes" id="UP000488956">
    <property type="component" value="Unassembled WGS sequence"/>
</dbReference>
<reference evidence="11 12" key="1">
    <citation type="submission" date="2018-09" db="EMBL/GenBank/DDBJ databases">
        <title>Genomic investigation of the strawberry pathogen Phytophthora fragariae indicates pathogenicity is determined by transcriptional variation in three key races.</title>
        <authorList>
            <person name="Adams T.M."/>
            <person name="Armitage A.D."/>
            <person name="Sobczyk M.K."/>
            <person name="Bates H.J."/>
            <person name="Dunwell J.M."/>
            <person name="Nellist C.F."/>
            <person name="Harrison R.J."/>
        </authorList>
    </citation>
    <scope>NUCLEOTIDE SEQUENCE [LARGE SCALE GENOMIC DNA]</scope>
    <source>
        <strain evidence="7 9">A4</strain>
        <strain evidence="6 10">BC-1</strain>
        <strain evidence="5 8">NOV-27</strain>
        <strain evidence="4 12">ONT-3</strain>
        <strain evidence="3 11">SCRP245</strain>
    </source>
</reference>
<accession>A0A6A3K745</accession>
<dbReference type="InterPro" id="IPR007858">
    <property type="entry name" value="Dpy-30_motif"/>
</dbReference>
<evidence type="ECO:0000256" key="2">
    <source>
        <dbReference type="SAM" id="Coils"/>
    </source>
</evidence>
<evidence type="ECO:0008006" key="13">
    <source>
        <dbReference type="Google" id="ProtNLM"/>
    </source>
</evidence>
<proteinExistence type="inferred from homology"/>
<dbReference type="Proteomes" id="UP000460718">
    <property type="component" value="Unassembled WGS sequence"/>
</dbReference>
<dbReference type="Proteomes" id="UP000433483">
    <property type="component" value="Unassembled WGS sequence"/>
</dbReference>
<dbReference type="InterPro" id="IPR049630">
    <property type="entry name" value="DYDC-like_DD"/>
</dbReference>
<organism evidence="3 11">
    <name type="scientific">Phytophthora fragariae</name>
    <dbReference type="NCBI Taxonomy" id="53985"/>
    <lineage>
        <taxon>Eukaryota</taxon>
        <taxon>Sar</taxon>
        <taxon>Stramenopiles</taxon>
        <taxon>Oomycota</taxon>
        <taxon>Peronosporomycetes</taxon>
        <taxon>Peronosporales</taxon>
        <taxon>Peronosporaceae</taxon>
        <taxon>Phytophthora</taxon>
    </lineage>
</organism>
<name>A0A6A3K745_9STRA</name>
<feature type="coiled-coil region" evidence="2">
    <location>
        <begin position="546"/>
        <end position="576"/>
    </location>
</feature>
<evidence type="ECO:0000313" key="6">
    <source>
        <dbReference type="EMBL" id="KAE9233910.1"/>
    </source>
</evidence>
<dbReference type="InterPro" id="IPR037856">
    <property type="entry name" value="Sdc1/DPY30"/>
</dbReference>
<dbReference type="PANTHER" id="PTHR23356:SF16">
    <property type="entry name" value="DPY30 DOMAIN CONTAINING 2"/>
    <property type="match status" value="1"/>
</dbReference>
<evidence type="ECO:0000313" key="10">
    <source>
        <dbReference type="Proteomes" id="UP000440367"/>
    </source>
</evidence>
<keyword evidence="8" id="KW-1185">Reference proteome</keyword>
<evidence type="ECO:0000313" key="3">
    <source>
        <dbReference type="EMBL" id="KAE9002979.1"/>
    </source>
</evidence>
<gene>
    <name evidence="7" type="ORF">PF001_g9725</name>
    <name evidence="6" type="ORF">PF002_g11930</name>
    <name evidence="5" type="ORF">PF005_g10396</name>
    <name evidence="4" type="ORF">PF010_g10066</name>
    <name evidence="3" type="ORF">PF011_g13078</name>
</gene>
<comment type="similarity">
    <text evidence="1">Belongs to the dpy-30 family.</text>
</comment>
<dbReference type="EMBL" id="QXFX01000498">
    <property type="protein sequence ID" value="KAE9113462.1"/>
    <property type="molecule type" value="Genomic_DNA"/>
</dbReference>
<dbReference type="GO" id="GO:0048188">
    <property type="term" value="C:Set1C/COMPASS complex"/>
    <property type="evidence" value="ECO:0007669"/>
    <property type="project" value="InterPro"/>
</dbReference>
<dbReference type="EMBL" id="QXGB01000493">
    <property type="protein sequence ID" value="KAE9212933.1"/>
    <property type="molecule type" value="Genomic_DNA"/>
</dbReference>
<dbReference type="EMBL" id="QXGE01000474">
    <property type="protein sequence ID" value="KAE9311432.1"/>
    <property type="molecule type" value="Genomic_DNA"/>
</dbReference>
<dbReference type="Gene3D" id="1.20.890.10">
    <property type="entry name" value="cAMP-dependent protein kinase regulatory subunit, dimerization-anchoring domain"/>
    <property type="match status" value="1"/>
</dbReference>
<dbReference type="PANTHER" id="PTHR23356">
    <property type="entry name" value="DPY30-RELATED"/>
    <property type="match status" value="1"/>
</dbReference>
<evidence type="ECO:0000313" key="4">
    <source>
        <dbReference type="EMBL" id="KAE9113462.1"/>
    </source>
</evidence>
<dbReference type="AlphaFoldDB" id="A0A6A3K745"/>
<evidence type="ECO:0000313" key="9">
    <source>
        <dbReference type="Proteomes" id="UP000437068"/>
    </source>
</evidence>
<dbReference type="Pfam" id="PF05186">
    <property type="entry name" value="Dpy-30"/>
    <property type="match status" value="1"/>
</dbReference>
<keyword evidence="2" id="KW-0175">Coiled coil</keyword>
<evidence type="ECO:0000313" key="5">
    <source>
        <dbReference type="EMBL" id="KAE9212933.1"/>
    </source>
</evidence>
<evidence type="ECO:0000256" key="1">
    <source>
        <dbReference type="ARBA" id="ARBA00010849"/>
    </source>
</evidence>
<dbReference type="OrthoDB" id="432281at2759"/>
<comment type="caution">
    <text evidence="3">The sequence shown here is derived from an EMBL/GenBank/DDBJ whole genome shotgun (WGS) entry which is preliminary data.</text>
</comment>